<reference evidence="4" key="1">
    <citation type="submission" date="2017-02" db="UniProtKB">
        <authorList>
            <consortium name="WormBaseParasite"/>
        </authorList>
    </citation>
    <scope>IDENTIFICATION</scope>
</reference>
<feature type="region of interest" description="Disordered" evidence="1">
    <location>
        <begin position="359"/>
        <end position="424"/>
    </location>
</feature>
<keyword evidence="3" id="KW-1185">Reference proteome</keyword>
<feature type="compositionally biased region" description="Low complexity" evidence="1">
    <location>
        <begin position="503"/>
        <end position="525"/>
    </location>
</feature>
<feature type="compositionally biased region" description="Polar residues" evidence="1">
    <location>
        <begin position="119"/>
        <end position="131"/>
    </location>
</feature>
<dbReference type="STRING" id="27835.A0A0N4YWP7"/>
<protein>
    <submittedName>
        <fullName evidence="4">C2H2-type domain-containing protein</fullName>
    </submittedName>
</protein>
<reference evidence="2 3" key="2">
    <citation type="submission" date="2018-11" db="EMBL/GenBank/DDBJ databases">
        <authorList>
            <consortium name="Pathogen Informatics"/>
        </authorList>
    </citation>
    <scope>NUCLEOTIDE SEQUENCE [LARGE SCALE GENOMIC DNA]</scope>
</reference>
<dbReference type="OMA" id="FRIKGCE"/>
<feature type="region of interest" description="Disordered" evidence="1">
    <location>
        <begin position="503"/>
        <end position="529"/>
    </location>
</feature>
<organism evidence="4">
    <name type="scientific">Nippostrongylus brasiliensis</name>
    <name type="common">Rat hookworm</name>
    <dbReference type="NCBI Taxonomy" id="27835"/>
    <lineage>
        <taxon>Eukaryota</taxon>
        <taxon>Metazoa</taxon>
        <taxon>Ecdysozoa</taxon>
        <taxon>Nematoda</taxon>
        <taxon>Chromadorea</taxon>
        <taxon>Rhabditida</taxon>
        <taxon>Rhabditina</taxon>
        <taxon>Rhabditomorpha</taxon>
        <taxon>Strongyloidea</taxon>
        <taxon>Heligmosomidae</taxon>
        <taxon>Nippostrongylus</taxon>
    </lineage>
</organism>
<proteinExistence type="predicted"/>
<evidence type="ECO:0000256" key="1">
    <source>
        <dbReference type="SAM" id="MobiDB-lite"/>
    </source>
</evidence>
<feature type="compositionally biased region" description="Basic and acidic residues" evidence="1">
    <location>
        <begin position="373"/>
        <end position="382"/>
    </location>
</feature>
<dbReference type="EMBL" id="UYSL01026686">
    <property type="protein sequence ID" value="VDL85845.1"/>
    <property type="molecule type" value="Genomic_DNA"/>
</dbReference>
<feature type="compositionally biased region" description="Low complexity" evidence="1">
    <location>
        <begin position="174"/>
        <end position="183"/>
    </location>
</feature>
<gene>
    <name evidence="2" type="ORF">NBR_LOCUS21670</name>
</gene>
<dbReference type="WBParaSite" id="NBR_0002166901-mRNA-1">
    <property type="protein sequence ID" value="NBR_0002166901-mRNA-1"/>
    <property type="gene ID" value="NBR_0002166901"/>
</dbReference>
<name>A0A0N4YWP7_NIPBR</name>
<feature type="region of interest" description="Disordered" evidence="1">
    <location>
        <begin position="440"/>
        <end position="473"/>
    </location>
</feature>
<feature type="compositionally biased region" description="Low complexity" evidence="1">
    <location>
        <begin position="463"/>
        <end position="473"/>
    </location>
</feature>
<evidence type="ECO:0000313" key="2">
    <source>
        <dbReference type="EMBL" id="VDL85845.1"/>
    </source>
</evidence>
<dbReference type="Proteomes" id="UP000271162">
    <property type="component" value="Unassembled WGS sequence"/>
</dbReference>
<accession>A0A0N4YWP7</accession>
<sequence>MSDDEGRLLIDDIQDCPASIEHEHSANALVDVKSAPGDAENTSINKLSTPLTVPVFGQPQVTSSGEVNFASAFAFSNNMAKISEQDLTLMKTTSSPKHKKKPHQETNASSVFALRSDNSHSLVSTPRTSMGSHDFGVSQGDSSNGKRQKRSKGKNESQPSKKRKESSIEEHNRSTSPTGSDGTSSKKHKPVQRDRGTCVHSKAVQSDVDCSLFDLEVGATRLVEMTVVCKMENNELYIVAKWKDQEFSGILTDGHPPAYLPYMKKRAVSALRDDDNELEVENAGGSMSSLEAFKLVEIPGRKTMHICPIEGCQHRYARGEEMEYHKATAHGKRAVMYEATCCQTDISAFRRCSVETDVEGLVPDKPPRSSTPPEEKPVDHVSDASTSAESAVKLEEPAKSPAGYSDISDDGVAPQLQKEEPTADVRAPLLITTEALPAVPQQQPQIAKISRPSSMPMAPATPTPVQSSFQPVSVPVTPSPGGMYMSSFAHQMMPPYAAQVAATPTANAAPSPQHQQQFSKLSQQHMKQADDITAQSSMLSAAKTLQSPAAAAAAAQSLQRPFGLQMMQSGTAGQHQAAMMQAAAAQAQMAQMHHLYMQQMAGAARNAQFSVSSYLK</sequence>
<dbReference type="AlphaFoldDB" id="A0A0N4YWP7"/>
<evidence type="ECO:0000313" key="4">
    <source>
        <dbReference type="WBParaSite" id="NBR_0002166901-mRNA-1"/>
    </source>
</evidence>
<feature type="region of interest" description="Disordered" evidence="1">
    <location>
        <begin position="92"/>
        <end position="198"/>
    </location>
</feature>
<evidence type="ECO:0000313" key="3">
    <source>
        <dbReference type="Proteomes" id="UP000271162"/>
    </source>
</evidence>